<evidence type="ECO:0000313" key="2">
    <source>
        <dbReference type="EMBL" id="MBY08025.1"/>
    </source>
</evidence>
<accession>A0A2R5LF20</accession>
<dbReference type="GO" id="GO:0003743">
    <property type="term" value="F:translation initiation factor activity"/>
    <property type="evidence" value="ECO:0007669"/>
    <property type="project" value="TreeGrafter"/>
</dbReference>
<feature type="compositionally biased region" description="Polar residues" evidence="1">
    <location>
        <begin position="542"/>
        <end position="560"/>
    </location>
</feature>
<sequence length="569" mass="62407">MSSKSVKAVRKLERPRPLRLGSEQDKAPIALLSPADGVLHLNDSSDEQVLGELENLHVSVNNGNYNSALLSQIALVCNLLKAKGSGIENSFPDQLDCYFVTLRNACRDERLPPQGRLRLLEVIELRSMGWKTNENLNDYYRRKIQEMENYEYNPLCNSSSVHQMPVVPSASPPLSLQPTEVIKSSGKFGKPAKIPGRNFLKDEVVIRNADSGKVNPGAQNRAVQITGPSEENISHAKVLIEDTIRRNASPVRDVMEEPMSGYSSAAKESSLSQKRSLVHSYSTGDATSLGEYTATILLGKDLLKLSSPKEALIRTAQVVLERHFADKESLSLLMRTPYGQLEEKTLSSRGDLSRELPSWQGLNNQAMQQWNGPLSSPTSSSSDDETFRDEHDGFSSGRRNMAAAPKPLMKSNSIAKNLPVQLGSSNGPYSLGSQQIAGKVLETSSRPADVPVKNQLPKQVSSIPAAQPCTEVPEKLPQGNSKLRSYSRDFLLACARSRLSNLLPPDFPTLDPEVANIIVRKNPTMFDPDGFKQRMMRQGSVSEFVSAVSPSSLTPPQSELSEADENNTA</sequence>
<dbReference type="GO" id="GO:0008190">
    <property type="term" value="F:eukaryotic initiation factor 4E binding"/>
    <property type="evidence" value="ECO:0007669"/>
    <property type="project" value="InterPro"/>
</dbReference>
<name>A0A2R5LF20_9ACAR</name>
<reference evidence="2" key="1">
    <citation type="submission" date="2018-03" db="EMBL/GenBank/DDBJ databases">
        <title>The relapsing fever spirochete Borrelia turicatae persists in the highly oxidative environment of its soft-bodied tick vector.</title>
        <authorList>
            <person name="Bourret T.J."/>
            <person name="Boyle W.K."/>
            <person name="Valenzuela J.G."/>
            <person name="Oliveira F."/>
            <person name="Lopez J.E."/>
        </authorList>
    </citation>
    <scope>NUCLEOTIDE SEQUENCE</scope>
    <source>
        <strain evidence="2">Kansas strain/isolate</strain>
        <tissue evidence="2">Salivary glands</tissue>
    </source>
</reference>
<dbReference type="GO" id="GO:1901190">
    <property type="term" value="P:regulation of formation of translation initiation ternary complex"/>
    <property type="evidence" value="ECO:0007669"/>
    <property type="project" value="TreeGrafter"/>
</dbReference>
<dbReference type="GeneID" id="135378196"/>
<dbReference type="Gene3D" id="1.25.40.180">
    <property type="match status" value="1"/>
</dbReference>
<dbReference type="EMBL" id="GGLE01003899">
    <property type="protein sequence ID" value="MBY08025.1"/>
    <property type="molecule type" value="Transcribed_RNA"/>
</dbReference>
<proteinExistence type="predicted"/>
<protein>
    <recommendedName>
        <fullName evidence="3">Eukaryotic translation initiation factor 4e-binding protein mextli</fullName>
    </recommendedName>
</protein>
<dbReference type="GO" id="GO:0005737">
    <property type="term" value="C:cytoplasm"/>
    <property type="evidence" value="ECO:0007669"/>
    <property type="project" value="TreeGrafter"/>
</dbReference>
<evidence type="ECO:0000256" key="1">
    <source>
        <dbReference type="SAM" id="MobiDB-lite"/>
    </source>
</evidence>
<dbReference type="AlphaFoldDB" id="A0A2R5LF20"/>
<dbReference type="CTD" id="33686"/>
<feature type="region of interest" description="Disordered" evidence="1">
    <location>
        <begin position="542"/>
        <end position="569"/>
    </location>
</feature>
<dbReference type="InterPro" id="IPR040160">
    <property type="entry name" value="Mxt"/>
</dbReference>
<dbReference type="PANTHER" id="PTHR20849:SF2">
    <property type="entry name" value="EUKARYOTIC TRANSLATION INITIATION FACTOR 4E-BINDING PROTEIN MEXTLI"/>
    <property type="match status" value="1"/>
</dbReference>
<organism evidence="2">
    <name type="scientific">Ornithodoros turicata</name>
    <dbReference type="NCBI Taxonomy" id="34597"/>
    <lineage>
        <taxon>Eukaryota</taxon>
        <taxon>Metazoa</taxon>
        <taxon>Ecdysozoa</taxon>
        <taxon>Arthropoda</taxon>
        <taxon>Chelicerata</taxon>
        <taxon>Arachnida</taxon>
        <taxon>Acari</taxon>
        <taxon>Parasitiformes</taxon>
        <taxon>Ixodida</taxon>
        <taxon>Ixodoidea</taxon>
        <taxon>Argasidae</taxon>
        <taxon>Ornithodorinae</taxon>
        <taxon>Ornithodoros</taxon>
    </lineage>
</organism>
<dbReference type="PANTHER" id="PTHR20849">
    <property type="entry name" value="EUKARYOTIC TRANSLATION INITIATION FACTOR 4E-BINDING PROTEIN MEXTLI"/>
    <property type="match status" value="1"/>
</dbReference>
<feature type="region of interest" description="Disordered" evidence="1">
    <location>
        <begin position="368"/>
        <end position="410"/>
    </location>
</feature>
<dbReference type="RefSeq" id="XP_064467209.1">
    <property type="nucleotide sequence ID" value="XM_064611139.1"/>
</dbReference>
<dbReference type="GO" id="GO:0045727">
    <property type="term" value="P:positive regulation of translation"/>
    <property type="evidence" value="ECO:0007669"/>
    <property type="project" value="InterPro"/>
</dbReference>
<dbReference type="GO" id="GO:0034518">
    <property type="term" value="C:RNA cap binding complex"/>
    <property type="evidence" value="ECO:0007669"/>
    <property type="project" value="TreeGrafter"/>
</dbReference>
<evidence type="ECO:0008006" key="3">
    <source>
        <dbReference type="Google" id="ProtNLM"/>
    </source>
</evidence>